<organism evidence="2 3">
    <name type="scientific">Candidatus Magnetaquiglobus chichijimensis</name>
    <dbReference type="NCBI Taxonomy" id="3141448"/>
    <lineage>
        <taxon>Bacteria</taxon>
        <taxon>Pseudomonadati</taxon>
        <taxon>Pseudomonadota</taxon>
        <taxon>Magnetococcia</taxon>
        <taxon>Magnetococcales</taxon>
        <taxon>Candidatus Magnetaquicoccaceae</taxon>
        <taxon>Candidatus Magnetaquiglobus</taxon>
    </lineage>
</organism>
<dbReference type="Pfam" id="PF03781">
    <property type="entry name" value="FGE-sulfatase"/>
    <property type="match status" value="1"/>
</dbReference>
<dbReference type="Proteomes" id="UP001628193">
    <property type="component" value="Unassembled WGS sequence"/>
</dbReference>
<proteinExistence type="predicted"/>
<dbReference type="EC" id="2.7.11.1" evidence="2"/>
<dbReference type="EMBL" id="BAAFGK010000002">
    <property type="protein sequence ID" value="GAB0056240.1"/>
    <property type="molecule type" value="Genomic_DNA"/>
</dbReference>
<dbReference type="InterPro" id="IPR005532">
    <property type="entry name" value="SUMF_dom"/>
</dbReference>
<keyword evidence="3" id="KW-1185">Reference proteome</keyword>
<evidence type="ECO:0000313" key="3">
    <source>
        <dbReference type="Proteomes" id="UP001628193"/>
    </source>
</evidence>
<feature type="domain" description="Sulfatase-modifying factor enzyme-like" evidence="1">
    <location>
        <begin position="37"/>
        <end position="265"/>
    </location>
</feature>
<name>A0ABQ0C6A4_9PROT</name>
<keyword evidence="2" id="KW-0418">Kinase</keyword>
<dbReference type="InterPro" id="IPR042095">
    <property type="entry name" value="SUMF_sf"/>
</dbReference>
<reference evidence="2 3" key="1">
    <citation type="submission" date="2024-09" db="EMBL/GenBank/DDBJ databases">
        <title>Draft genome sequence of Candidatus Magnetaquicoccaceae bacterium FCR-1.</title>
        <authorList>
            <person name="Shimoshige H."/>
            <person name="Shimamura S."/>
            <person name="Taoka A."/>
            <person name="Kobayashi H."/>
            <person name="Maekawa T."/>
        </authorList>
    </citation>
    <scope>NUCLEOTIDE SEQUENCE [LARGE SCALE GENOMIC DNA]</scope>
    <source>
        <strain evidence="2 3">FCR-1</strain>
    </source>
</reference>
<dbReference type="InterPro" id="IPR016187">
    <property type="entry name" value="CTDL_fold"/>
</dbReference>
<dbReference type="PANTHER" id="PTHR23150:SF19">
    <property type="entry name" value="FORMYLGLYCINE-GENERATING ENZYME"/>
    <property type="match status" value="1"/>
</dbReference>
<evidence type="ECO:0000259" key="1">
    <source>
        <dbReference type="Pfam" id="PF03781"/>
    </source>
</evidence>
<evidence type="ECO:0000313" key="2">
    <source>
        <dbReference type="EMBL" id="GAB0056240.1"/>
    </source>
</evidence>
<gene>
    <name evidence="2" type="primary">pkn1_1</name>
    <name evidence="2" type="ORF">SIID45300_00545</name>
</gene>
<comment type="caution">
    <text evidence="2">The sequence shown here is derived from an EMBL/GenBank/DDBJ whole genome shotgun (WGS) entry which is preliminary data.</text>
</comment>
<dbReference type="SUPFAM" id="SSF56436">
    <property type="entry name" value="C-type lectin-like"/>
    <property type="match status" value="1"/>
</dbReference>
<dbReference type="InterPro" id="IPR051043">
    <property type="entry name" value="Sulfatase_Mod_Factor_Kinase"/>
</dbReference>
<protein>
    <submittedName>
        <fullName evidence="2">Serine/threonine-protein kinase Pkn1</fullName>
        <ecNumber evidence="2">2.7.11.1</ecNumber>
    </submittedName>
</protein>
<sequence length="267" mass="29940">MGGGWWRGIVLLFAMLIIPPLWAGAGIEEREFAGMPFVHLSGGCFWMGSPVGEAGRDIDEGPRHEVCLDGFWIGRHEVTQGEWLRVMGNNPAHFGVSEHHPVERVSWVDVQKYILRLNESGEGGFRLPTEAEWEYAARAGTESPFAFGASLDAGKQANFRDQTLLHPEGIFRRTTTPVERFPPNGWGLFDMHGNVTEWVADWYLVDFYSKSSPRQKNPICNDSSSGLRVLRGGSWYDKAVNLRAADRGWSTPDNRHVSIGLRLARSE</sequence>
<dbReference type="GO" id="GO:0004674">
    <property type="term" value="F:protein serine/threonine kinase activity"/>
    <property type="evidence" value="ECO:0007669"/>
    <property type="project" value="UniProtKB-EC"/>
</dbReference>
<dbReference type="Gene3D" id="3.90.1580.10">
    <property type="entry name" value="paralog of FGE (formylglycine-generating enzyme)"/>
    <property type="match status" value="1"/>
</dbReference>
<dbReference type="PANTHER" id="PTHR23150">
    <property type="entry name" value="SULFATASE MODIFYING FACTOR 1, 2"/>
    <property type="match status" value="1"/>
</dbReference>
<keyword evidence="2" id="KW-0808">Transferase</keyword>
<accession>A0ABQ0C6A4</accession>